<gene>
    <name evidence="12" type="ORF">Cvel_15887</name>
</gene>
<dbReference type="EMBL" id="CDMZ01000219">
    <property type="protein sequence ID" value="CEM09401.1"/>
    <property type="molecule type" value="Genomic_DNA"/>
</dbReference>
<dbReference type="PANTHER" id="PTHR13930">
    <property type="entry name" value="S-ADENOSYL-L-METHIONINE-DEPENDENT TRNA 4-DEMETHYLWYOSINE SYNTHASE"/>
    <property type="match status" value="1"/>
</dbReference>
<dbReference type="PANTHER" id="PTHR13930:SF0">
    <property type="entry name" value="S-ADENOSYL-L-METHIONINE-DEPENDENT TRNA 4-DEMETHYLWYOSINE SYNTHASE TYW1-RELATED"/>
    <property type="match status" value="1"/>
</dbReference>
<dbReference type="VEuPathDB" id="CryptoDB:Cvel_15887"/>
<feature type="domain" description="Radical SAM core" evidence="11">
    <location>
        <begin position="142"/>
        <end position="395"/>
    </location>
</feature>
<dbReference type="Pfam" id="PF04055">
    <property type="entry name" value="Radical_SAM"/>
    <property type="match status" value="1"/>
</dbReference>
<comment type="cofactor">
    <cofactor evidence="1">
        <name>[4Fe-4S] cluster</name>
        <dbReference type="ChEBI" id="CHEBI:49883"/>
    </cofactor>
</comment>
<feature type="region of interest" description="Disordered" evidence="10">
    <location>
        <begin position="436"/>
        <end position="459"/>
    </location>
</feature>
<dbReference type="InterPro" id="IPR034556">
    <property type="entry name" value="tRNA_wybutosine-synthase"/>
</dbReference>
<feature type="region of interest" description="Disordered" evidence="10">
    <location>
        <begin position="520"/>
        <end position="565"/>
    </location>
</feature>
<evidence type="ECO:0000256" key="8">
    <source>
        <dbReference type="ARBA" id="ARBA00023239"/>
    </source>
</evidence>
<keyword evidence="4" id="KW-0819">tRNA processing</keyword>
<evidence type="ECO:0000256" key="9">
    <source>
        <dbReference type="ARBA" id="ARBA00049466"/>
    </source>
</evidence>
<organism evidence="12">
    <name type="scientific">Chromera velia CCMP2878</name>
    <dbReference type="NCBI Taxonomy" id="1169474"/>
    <lineage>
        <taxon>Eukaryota</taxon>
        <taxon>Sar</taxon>
        <taxon>Alveolata</taxon>
        <taxon>Colpodellida</taxon>
        <taxon>Chromeraceae</taxon>
        <taxon>Chromera</taxon>
    </lineage>
</organism>
<evidence type="ECO:0000256" key="4">
    <source>
        <dbReference type="ARBA" id="ARBA00022694"/>
    </source>
</evidence>
<name>A0A0G4F9H8_9ALVE</name>
<keyword evidence="3" id="KW-0949">S-adenosyl-L-methionine</keyword>
<dbReference type="SFLD" id="SFLDG01071">
    <property type="entry name" value="tRNA_wybutosine-synthesizing"/>
    <property type="match status" value="1"/>
</dbReference>
<sequence>MACDSLAAKSAHWFMLRFPFAPMARTAVSFWRKRKRFFGSSSVRAASASITENFSPRPTALNGLSNPNTNPSAAPSKSCGSCSSPKPPAQTETETEMLSERMNESMGRFGFSTVGTHSAVKICRWTKQQLMGRAGCYKHTFYGIQSHRCMETTTSLACANRCVFCWRHHMHPVAKKFQWKVDDPRQLLEDALQTHLRLIKPLRGAKGVTPERFAEALAPRHCALSLVGEPIMYPRINEFVDLLHSKRLSTFLVTNGQHPAALAELSPITQLYVSVDAPNRDDLKKIDRPLFSDFWERLLVSCDVLKEKRQRTVLRLTLVKGWNDRDLEGYAKLVERSGADFVEVKGVMFCGGDERRQWGLGLQNTPQAWETRSFAEALCSALNLKGRSSAELSGRGAGGSQDAVLREDSGYGLACEHAHSNSCLIASNRFLVSATTQEEQGAAPDESIPKSTSQSFPSSPMQWHTWIDFDRFADVAGEGCEALQRLDAQAYAVQTPDWALLGSPLQGFDPSLDVERWKRLRDGRPARPPGSVESGSTAEIPKIMPALPNSKAAEDSEVTEGRKGGETLPHLSIHPVCFPLPVQGAHFQQHTP</sequence>
<dbReference type="Gene3D" id="3.20.20.70">
    <property type="entry name" value="Aldolase class I"/>
    <property type="match status" value="1"/>
</dbReference>
<dbReference type="Pfam" id="PF08608">
    <property type="entry name" value="Wyosine_form"/>
    <property type="match status" value="1"/>
</dbReference>
<dbReference type="InterPro" id="IPR013785">
    <property type="entry name" value="Aldolase_TIM"/>
</dbReference>
<protein>
    <recommendedName>
        <fullName evidence="11">Radical SAM core domain-containing protein</fullName>
    </recommendedName>
</protein>
<evidence type="ECO:0000256" key="10">
    <source>
        <dbReference type="SAM" id="MobiDB-lite"/>
    </source>
</evidence>
<keyword evidence="8" id="KW-0456">Lyase</keyword>
<dbReference type="PROSITE" id="PS51918">
    <property type="entry name" value="RADICAL_SAM"/>
    <property type="match status" value="1"/>
</dbReference>
<accession>A0A0G4F9H8</accession>
<evidence type="ECO:0000313" key="12">
    <source>
        <dbReference type="EMBL" id="CEM09401.1"/>
    </source>
</evidence>
<feature type="compositionally biased region" description="Polar residues" evidence="10">
    <location>
        <begin position="56"/>
        <end position="70"/>
    </location>
</feature>
<dbReference type="GO" id="GO:0051539">
    <property type="term" value="F:4 iron, 4 sulfur cluster binding"/>
    <property type="evidence" value="ECO:0007669"/>
    <property type="project" value="UniProtKB-KW"/>
</dbReference>
<dbReference type="GO" id="GO:0046872">
    <property type="term" value="F:metal ion binding"/>
    <property type="evidence" value="ECO:0007669"/>
    <property type="project" value="UniProtKB-KW"/>
</dbReference>
<feature type="compositionally biased region" description="Low complexity" evidence="10">
    <location>
        <begin position="71"/>
        <end position="84"/>
    </location>
</feature>
<keyword evidence="7" id="KW-0411">Iron-sulfur</keyword>
<dbReference type="GO" id="GO:0031591">
    <property type="term" value="P:wybutosine biosynthetic process"/>
    <property type="evidence" value="ECO:0007669"/>
    <property type="project" value="TreeGrafter"/>
</dbReference>
<dbReference type="InterPro" id="IPR013917">
    <property type="entry name" value="tRNA_wybutosine-synth"/>
</dbReference>
<evidence type="ECO:0000256" key="2">
    <source>
        <dbReference type="ARBA" id="ARBA00022485"/>
    </source>
</evidence>
<keyword evidence="5" id="KW-0479">Metal-binding</keyword>
<keyword evidence="2" id="KW-0004">4Fe-4S</keyword>
<dbReference type="SUPFAM" id="SSF102114">
    <property type="entry name" value="Radical SAM enzymes"/>
    <property type="match status" value="1"/>
</dbReference>
<dbReference type="InterPro" id="IPR007197">
    <property type="entry name" value="rSAM"/>
</dbReference>
<dbReference type="InterPro" id="IPR058240">
    <property type="entry name" value="rSAM_sf"/>
</dbReference>
<feature type="region of interest" description="Disordered" evidence="10">
    <location>
        <begin position="56"/>
        <end position="98"/>
    </location>
</feature>
<dbReference type="AlphaFoldDB" id="A0A0G4F9H8"/>
<dbReference type="PhylomeDB" id="A0A0G4F9H8"/>
<evidence type="ECO:0000256" key="5">
    <source>
        <dbReference type="ARBA" id="ARBA00022723"/>
    </source>
</evidence>
<comment type="catalytic activity">
    <reaction evidence="9">
        <text>N(1)-methylguanosine(37) in tRNA(Phe) + pyruvate + S-adenosyl-L-methionine = 4-demethylwyosine(37) in tRNA(Phe) + 5'-deoxyadenosine + L-methionine + CO2 + H2O</text>
        <dbReference type="Rhea" id="RHEA:36347"/>
        <dbReference type="Rhea" id="RHEA-COMP:10164"/>
        <dbReference type="Rhea" id="RHEA-COMP:10165"/>
        <dbReference type="ChEBI" id="CHEBI:15361"/>
        <dbReference type="ChEBI" id="CHEBI:15377"/>
        <dbReference type="ChEBI" id="CHEBI:16526"/>
        <dbReference type="ChEBI" id="CHEBI:17319"/>
        <dbReference type="ChEBI" id="CHEBI:57844"/>
        <dbReference type="ChEBI" id="CHEBI:59789"/>
        <dbReference type="ChEBI" id="CHEBI:64315"/>
        <dbReference type="ChEBI" id="CHEBI:73542"/>
        <dbReference type="EC" id="4.1.3.44"/>
    </reaction>
</comment>
<dbReference type="CDD" id="cd01335">
    <property type="entry name" value="Radical_SAM"/>
    <property type="match status" value="1"/>
</dbReference>
<reference evidence="12" key="1">
    <citation type="submission" date="2014-11" db="EMBL/GenBank/DDBJ databases">
        <authorList>
            <person name="Otto D Thomas"/>
            <person name="Naeem Raeece"/>
        </authorList>
    </citation>
    <scope>NUCLEOTIDE SEQUENCE</scope>
</reference>
<evidence type="ECO:0000259" key="11">
    <source>
        <dbReference type="PROSITE" id="PS51918"/>
    </source>
</evidence>
<evidence type="ECO:0000256" key="7">
    <source>
        <dbReference type="ARBA" id="ARBA00023014"/>
    </source>
</evidence>
<evidence type="ECO:0000256" key="3">
    <source>
        <dbReference type="ARBA" id="ARBA00022691"/>
    </source>
</evidence>
<dbReference type="SFLD" id="SFLDS00029">
    <property type="entry name" value="Radical_SAM"/>
    <property type="match status" value="1"/>
</dbReference>
<dbReference type="SFLD" id="SFLDF00284">
    <property type="entry name" value="tRNA_wybutosine-synthesizing"/>
    <property type="match status" value="1"/>
</dbReference>
<evidence type="ECO:0000256" key="6">
    <source>
        <dbReference type="ARBA" id="ARBA00023004"/>
    </source>
</evidence>
<proteinExistence type="predicted"/>
<evidence type="ECO:0000256" key="1">
    <source>
        <dbReference type="ARBA" id="ARBA00001966"/>
    </source>
</evidence>
<dbReference type="GO" id="GO:0102521">
    <property type="term" value="F:tRNA-4-demethylwyosine synthase activity"/>
    <property type="evidence" value="ECO:0007669"/>
    <property type="project" value="UniProtKB-EC"/>
</dbReference>
<keyword evidence="6" id="KW-0408">Iron</keyword>
<feature type="compositionally biased region" description="Polar residues" evidence="10">
    <location>
        <begin position="449"/>
        <end position="459"/>
    </location>
</feature>